<evidence type="ECO:0000313" key="9">
    <source>
        <dbReference type="RefSeq" id="XP_004861781.1"/>
    </source>
</evidence>
<keyword evidence="1" id="KW-0378">Hydrolase</keyword>
<dbReference type="SUPFAM" id="SSF56784">
    <property type="entry name" value="HAD-like"/>
    <property type="match status" value="1"/>
</dbReference>
<evidence type="ECO:0000256" key="2">
    <source>
        <dbReference type="ARBA" id="ARBA00022912"/>
    </source>
</evidence>
<dbReference type="InterPro" id="IPR011948">
    <property type="entry name" value="Dullard_phosphatase"/>
</dbReference>
<keyword evidence="8" id="KW-1185">Reference proteome</keyword>
<dbReference type="GeneID" id="101703442"/>
<feature type="compositionally biased region" description="Polar residues" evidence="6">
    <location>
        <begin position="8"/>
        <end position="20"/>
    </location>
</feature>
<feature type="compositionally biased region" description="Basic and acidic residues" evidence="6">
    <location>
        <begin position="60"/>
        <end position="79"/>
    </location>
</feature>
<evidence type="ECO:0000313" key="8">
    <source>
        <dbReference type="Proteomes" id="UP000694906"/>
    </source>
</evidence>
<dbReference type="GO" id="GO:0005634">
    <property type="term" value="C:nucleus"/>
    <property type="evidence" value="ECO:0007669"/>
    <property type="project" value="UniProtKB-ARBA"/>
</dbReference>
<dbReference type="InterPro" id="IPR023214">
    <property type="entry name" value="HAD_sf"/>
</dbReference>
<evidence type="ECO:0000256" key="1">
    <source>
        <dbReference type="ARBA" id="ARBA00022801"/>
    </source>
</evidence>
<evidence type="ECO:0000259" key="7">
    <source>
        <dbReference type="PROSITE" id="PS50969"/>
    </source>
</evidence>
<proteinExistence type="inferred from homology"/>
<sequence>MRLRTRKASQQSSPIQTQRTARAKRKYSEVDDSLPSRGEKPPKNETGLLSSIKKFIKGSTPKEERENPSKRSRIERDIDNNLITSTPRAGEKPNKQISRVRRKSQVNGEAGSYEMTSQHVKQNGKLEDNPSSGSPPRTTLLGTIFSPVFNFFSPANKNGTSGSDSPGQAVEAEEIVKQLDMEQVDEITTSTTTSANGAAYSNQAVQVRPSINNGLEEAEETVNRDIPHLTAPVTPESGYSSAHAEATYEEDWEVFDPYYFIKHVPPLTEEQLNRKPALPLKTRSTPEFSLVLDLVYVRLRPFFREFLERMSQMYEIILFTASKKVYADKLLNILDPKKQLVRHRLFREHCVCVQGNYIKDLNILGRDLSKTIIIDNSPQAFAYQLSNGIPIESWFMDKNDNELLKLIPFLEKLVELNEDVRPHIRDRFRLHDLLPPD</sequence>
<feature type="domain" description="FCP1 homology" evidence="7">
    <location>
        <begin position="271"/>
        <end position="413"/>
    </location>
</feature>
<dbReference type="SMART" id="SM00577">
    <property type="entry name" value="CPDc"/>
    <property type="match status" value="1"/>
</dbReference>
<evidence type="ECO:0000256" key="5">
    <source>
        <dbReference type="ARBA" id="ARBA00068641"/>
    </source>
</evidence>
<dbReference type="InterPro" id="IPR050365">
    <property type="entry name" value="TIM50"/>
</dbReference>
<feature type="region of interest" description="Disordered" evidence="6">
    <location>
        <begin position="1"/>
        <end position="140"/>
    </location>
</feature>
<dbReference type="AlphaFoldDB" id="A0AAX6PZ62"/>
<dbReference type="PROSITE" id="PS50969">
    <property type="entry name" value="FCP1"/>
    <property type="match status" value="1"/>
</dbReference>
<organism evidence="8 9">
    <name type="scientific">Heterocephalus glaber</name>
    <name type="common">Naked mole rat</name>
    <dbReference type="NCBI Taxonomy" id="10181"/>
    <lineage>
        <taxon>Eukaryota</taxon>
        <taxon>Metazoa</taxon>
        <taxon>Chordata</taxon>
        <taxon>Craniata</taxon>
        <taxon>Vertebrata</taxon>
        <taxon>Euteleostomi</taxon>
        <taxon>Mammalia</taxon>
        <taxon>Eutheria</taxon>
        <taxon>Euarchontoglires</taxon>
        <taxon>Glires</taxon>
        <taxon>Rodentia</taxon>
        <taxon>Hystricomorpha</taxon>
        <taxon>Bathyergidae</taxon>
        <taxon>Heterocephalus</taxon>
    </lineage>
</organism>
<reference evidence="9" key="1">
    <citation type="submission" date="2025-08" db="UniProtKB">
        <authorList>
            <consortium name="RefSeq"/>
        </authorList>
    </citation>
    <scope>IDENTIFICATION</scope>
</reference>
<dbReference type="CDD" id="cd07521">
    <property type="entry name" value="HAD_FCP1-like"/>
    <property type="match status" value="1"/>
</dbReference>
<keyword evidence="2" id="KW-0904">Protein phosphatase</keyword>
<protein>
    <recommendedName>
        <fullName evidence="5">CTD small phosphatase-like protein 2</fullName>
    </recommendedName>
</protein>
<dbReference type="NCBIfam" id="TIGR02251">
    <property type="entry name" value="HIF-SF_euk"/>
    <property type="match status" value="1"/>
</dbReference>
<dbReference type="PANTHER" id="PTHR12210">
    <property type="entry name" value="DULLARD PROTEIN PHOSPHATASE"/>
    <property type="match status" value="1"/>
</dbReference>
<feature type="compositionally biased region" description="Polar residues" evidence="6">
    <location>
        <begin position="129"/>
        <end position="140"/>
    </location>
</feature>
<dbReference type="InterPro" id="IPR004274">
    <property type="entry name" value="FCP1_dom"/>
</dbReference>
<dbReference type="RefSeq" id="XP_004861781.1">
    <property type="nucleotide sequence ID" value="XM_004861724.2"/>
</dbReference>
<comment type="function">
    <text evidence="3">Probable phosphatase.</text>
</comment>
<evidence type="ECO:0000256" key="6">
    <source>
        <dbReference type="SAM" id="MobiDB-lite"/>
    </source>
</evidence>
<dbReference type="CTD" id="51496"/>
<dbReference type="GO" id="GO:0004721">
    <property type="term" value="F:phosphoprotein phosphatase activity"/>
    <property type="evidence" value="ECO:0007669"/>
    <property type="project" value="UniProtKB-KW"/>
</dbReference>
<dbReference type="Proteomes" id="UP000694906">
    <property type="component" value="Unplaced"/>
</dbReference>
<comment type="similarity">
    <text evidence="4">Belongs to the CTDSPL2 family.</text>
</comment>
<gene>
    <name evidence="9" type="primary">Ctdspl2</name>
</gene>
<name>A0AAX6PZ62_HETGA</name>
<evidence type="ECO:0000256" key="3">
    <source>
        <dbReference type="ARBA" id="ARBA00037324"/>
    </source>
</evidence>
<dbReference type="Gene3D" id="3.40.50.1000">
    <property type="entry name" value="HAD superfamily/HAD-like"/>
    <property type="match status" value="1"/>
</dbReference>
<dbReference type="InterPro" id="IPR036412">
    <property type="entry name" value="HAD-like_sf"/>
</dbReference>
<dbReference type="Pfam" id="PF03031">
    <property type="entry name" value="NIF"/>
    <property type="match status" value="1"/>
</dbReference>
<evidence type="ECO:0000256" key="4">
    <source>
        <dbReference type="ARBA" id="ARBA00038355"/>
    </source>
</evidence>
<accession>A0AAX6PZ62</accession>
<dbReference type="FunFam" id="3.40.50.1000:FF:000015">
    <property type="entry name" value="CTD small phosphatase-like protein 2"/>
    <property type="match status" value="1"/>
</dbReference>